<accession>A0A161ZGH5</accession>
<organism evidence="1 2">
    <name type="scientific">Pseudoalteromonas luteoviolacea DSM 6061</name>
    <dbReference type="NCBI Taxonomy" id="1365250"/>
    <lineage>
        <taxon>Bacteria</taxon>
        <taxon>Pseudomonadati</taxon>
        <taxon>Pseudomonadota</taxon>
        <taxon>Gammaproteobacteria</taxon>
        <taxon>Alteromonadales</taxon>
        <taxon>Pseudoalteromonadaceae</taxon>
        <taxon>Pseudoalteromonas</taxon>
    </lineage>
</organism>
<evidence type="ECO:0000313" key="2">
    <source>
        <dbReference type="Proteomes" id="UP000076643"/>
    </source>
</evidence>
<sequence>MNFTKKVFKGNPENPANLNNIHNQLLGLPNLIFSSQMLFFALNRGCNKK</sequence>
<dbReference type="Proteomes" id="UP000076643">
    <property type="component" value="Unassembled WGS sequence"/>
</dbReference>
<dbReference type="AlphaFoldDB" id="A0A161ZGH5"/>
<gene>
    <name evidence="1" type="ORF">N475_07895</name>
</gene>
<dbReference type="PATRIC" id="fig|1365250.3.peg.524"/>
<dbReference type="EMBL" id="AUYB01000046">
    <property type="protein sequence ID" value="KZN45168.1"/>
    <property type="molecule type" value="Genomic_DNA"/>
</dbReference>
<keyword evidence="2" id="KW-1185">Reference proteome</keyword>
<name>A0A161ZGH5_9GAMM</name>
<protein>
    <submittedName>
        <fullName evidence="1">Uncharacterized protein</fullName>
    </submittedName>
</protein>
<evidence type="ECO:0000313" key="1">
    <source>
        <dbReference type="EMBL" id="KZN45168.1"/>
    </source>
</evidence>
<comment type="caution">
    <text evidence="1">The sequence shown here is derived from an EMBL/GenBank/DDBJ whole genome shotgun (WGS) entry which is preliminary data.</text>
</comment>
<proteinExistence type="predicted"/>
<reference evidence="1 2" key="1">
    <citation type="submission" date="2013-07" db="EMBL/GenBank/DDBJ databases">
        <title>Comparative Genomic and Metabolomic Analysis of Twelve Strains of Pseudoalteromonas luteoviolacea.</title>
        <authorList>
            <person name="Vynne N.G."/>
            <person name="Mansson M."/>
            <person name="Gram L."/>
        </authorList>
    </citation>
    <scope>NUCLEOTIDE SEQUENCE [LARGE SCALE GENOMIC DNA]</scope>
    <source>
        <strain evidence="1 2">DSM 6061</strain>
    </source>
</reference>